<comment type="caution">
    <text evidence="1">The sequence shown here is derived from an EMBL/GenBank/DDBJ whole genome shotgun (WGS) entry which is preliminary data.</text>
</comment>
<evidence type="ECO:0000313" key="2">
    <source>
        <dbReference type="Proteomes" id="UP000826656"/>
    </source>
</evidence>
<reference evidence="1 2" key="1">
    <citation type="journal article" date="2021" name="bioRxiv">
        <title>Chromosome-scale and haplotype-resolved genome assembly of a tetraploid potato cultivar.</title>
        <authorList>
            <person name="Sun H."/>
            <person name="Jiao W.-B."/>
            <person name="Krause K."/>
            <person name="Campoy J.A."/>
            <person name="Goel M."/>
            <person name="Folz-Donahue K."/>
            <person name="Kukat C."/>
            <person name="Huettel B."/>
            <person name="Schneeberger K."/>
        </authorList>
    </citation>
    <scope>NUCLEOTIDE SEQUENCE [LARGE SCALE GENOMIC DNA]</scope>
    <source>
        <strain evidence="1">SolTubOtavaFocal</strain>
        <tissue evidence="1">Leaves</tissue>
    </source>
</reference>
<sequence length="101" mass="11254">MDASDRLPCPWTRRGMISHCQGRDACCCDCRLKGTGRRKQNLLAFPSIAVNLSVPFEEPAFVNVALSFVSCCFWKLHAGRFWVFELASGPGQSSWDGLWVG</sequence>
<organism evidence="1 2">
    <name type="scientific">Solanum tuberosum</name>
    <name type="common">Potato</name>
    <dbReference type="NCBI Taxonomy" id="4113"/>
    <lineage>
        <taxon>Eukaryota</taxon>
        <taxon>Viridiplantae</taxon>
        <taxon>Streptophyta</taxon>
        <taxon>Embryophyta</taxon>
        <taxon>Tracheophyta</taxon>
        <taxon>Spermatophyta</taxon>
        <taxon>Magnoliopsida</taxon>
        <taxon>eudicotyledons</taxon>
        <taxon>Gunneridae</taxon>
        <taxon>Pentapetalae</taxon>
        <taxon>asterids</taxon>
        <taxon>lamiids</taxon>
        <taxon>Solanales</taxon>
        <taxon>Solanaceae</taxon>
        <taxon>Solanoideae</taxon>
        <taxon>Solaneae</taxon>
        <taxon>Solanum</taxon>
    </lineage>
</organism>
<dbReference type="EMBL" id="JAIVGD010000003">
    <property type="protein sequence ID" value="KAH0776899.1"/>
    <property type="molecule type" value="Genomic_DNA"/>
</dbReference>
<protein>
    <submittedName>
        <fullName evidence="1">Uncharacterized protein</fullName>
    </submittedName>
</protein>
<proteinExistence type="predicted"/>
<dbReference type="Proteomes" id="UP000826656">
    <property type="component" value="Unassembled WGS sequence"/>
</dbReference>
<keyword evidence="2" id="KW-1185">Reference proteome</keyword>
<accession>A0ABQ7W809</accession>
<evidence type="ECO:0000313" key="1">
    <source>
        <dbReference type="EMBL" id="KAH0776899.1"/>
    </source>
</evidence>
<name>A0ABQ7W809_SOLTU</name>
<gene>
    <name evidence="1" type="ORF">KY290_008310</name>
</gene>